<protein>
    <recommendedName>
        <fullName evidence="2">Predicted membrane protein YciQ-like C-terminal domain-containing protein</fullName>
    </recommendedName>
</protein>
<dbReference type="AlphaFoldDB" id="G5K5A7"/>
<keyword evidence="1" id="KW-0472">Membrane</keyword>
<keyword evidence="1" id="KW-1133">Transmembrane helix</keyword>
<keyword evidence="4" id="KW-1185">Reference proteome</keyword>
<proteinExistence type="predicted"/>
<accession>G5K5A7</accession>
<evidence type="ECO:0000259" key="2">
    <source>
        <dbReference type="Pfam" id="PF20990"/>
    </source>
</evidence>
<sequence length="389" mass="43502">MLPLASLVFMLLQLMAYVKAKRAFSRFSQQNKKDHLYEAPEELSPLVLTQNIYGKSFKEMVDSGDAQLINSGITFEQMIQATLLDLIDRKLLGLSKEEGKLQIENLSKEALNKEEALFTEMAFGEKTKVDIERLFAHYQYDKQQIKVLKKKYHGKQLEEMVHQSSEAVLAQIKQKSQAITEAVAETIAQLGLKSPYRPLSHRERIGVRSSQWMGGTGLILLLIVMVFLFIQGSQLAPIYLGLFALEALILLYTAFHLETYMLSGVETQEGAYRVHQWQSFRNIIRDINKFDDVEIEGLVVWNRILVYATLFGYAKKVENYLKVHRIALPEAYHVLNSGNLSYLLYNTTPHFVSTLSSATEASHFTVPSGGSGMSGGGFSGGGGGGGGAF</sequence>
<dbReference type="EMBL" id="AEUX02000007">
    <property type="protein sequence ID" value="EHI69153.1"/>
    <property type="molecule type" value="Genomic_DNA"/>
</dbReference>
<dbReference type="eggNOG" id="COG4907">
    <property type="taxonomic scope" value="Bacteria"/>
</dbReference>
<feature type="transmembrane region" description="Helical" evidence="1">
    <location>
        <begin position="212"/>
        <end position="230"/>
    </location>
</feature>
<dbReference type="Pfam" id="PF20990">
    <property type="entry name" value="DUF2207_C"/>
    <property type="match status" value="1"/>
</dbReference>
<feature type="domain" description="Predicted membrane protein YciQ-like C-terminal" evidence="2">
    <location>
        <begin position="34"/>
        <end position="321"/>
    </location>
</feature>
<evidence type="ECO:0000256" key="1">
    <source>
        <dbReference type="SAM" id="Phobius"/>
    </source>
</evidence>
<comment type="caution">
    <text evidence="3">The sequence shown here is derived from an EMBL/GenBank/DDBJ whole genome shotgun (WGS) entry which is preliminary data.</text>
</comment>
<evidence type="ECO:0000313" key="3">
    <source>
        <dbReference type="EMBL" id="EHI69153.1"/>
    </source>
</evidence>
<name>G5K5A7_9STRE</name>
<dbReference type="InterPro" id="IPR048389">
    <property type="entry name" value="YciQ-like_C"/>
</dbReference>
<dbReference type="STRING" id="764299.STRIC_2001"/>
<organism evidence="3 4">
    <name type="scientific">Streptococcus ictaluri 707-05</name>
    <dbReference type="NCBI Taxonomy" id="764299"/>
    <lineage>
        <taxon>Bacteria</taxon>
        <taxon>Bacillati</taxon>
        <taxon>Bacillota</taxon>
        <taxon>Bacilli</taxon>
        <taxon>Lactobacillales</taxon>
        <taxon>Streptococcaceae</taxon>
        <taxon>Streptococcus</taxon>
    </lineage>
</organism>
<gene>
    <name evidence="3" type="ORF">STRIC_2001</name>
</gene>
<feature type="transmembrane region" description="Helical" evidence="1">
    <location>
        <begin position="237"/>
        <end position="255"/>
    </location>
</feature>
<evidence type="ECO:0000313" key="4">
    <source>
        <dbReference type="Proteomes" id="UP000003330"/>
    </source>
</evidence>
<dbReference type="Proteomes" id="UP000003330">
    <property type="component" value="Unassembled WGS sequence"/>
</dbReference>
<reference evidence="3 4" key="1">
    <citation type="journal article" date="2014" name="Int. J. Syst. Evol. Microbiol.">
        <title>Phylogenomics and the dynamic genome evolution of the genus Streptococcus.</title>
        <authorList>
            <consortium name="The Broad Institute Genome Sequencing Platform"/>
            <person name="Richards V.P."/>
            <person name="Palmer S.R."/>
            <person name="Pavinski Bitar P.D."/>
            <person name="Qin X."/>
            <person name="Weinstock G.M."/>
            <person name="Highlander S.K."/>
            <person name="Town C.D."/>
            <person name="Burne R.A."/>
            <person name="Stanhope M.J."/>
        </authorList>
    </citation>
    <scope>NUCLEOTIDE SEQUENCE [LARGE SCALE GENOMIC DNA]</scope>
    <source>
        <strain evidence="3 4">707-05</strain>
    </source>
</reference>
<keyword evidence="1" id="KW-0812">Transmembrane</keyword>